<evidence type="ECO:0000256" key="1">
    <source>
        <dbReference type="ARBA" id="ARBA00022603"/>
    </source>
</evidence>
<dbReference type="SUPFAM" id="SSF75217">
    <property type="entry name" value="alpha/beta knot"/>
    <property type="match status" value="1"/>
</dbReference>
<dbReference type="AlphaFoldDB" id="A0A0G0VIA6"/>
<evidence type="ECO:0000256" key="2">
    <source>
        <dbReference type="ARBA" id="ARBA00022679"/>
    </source>
</evidence>
<name>A0A0G0VIA6_9BACT</name>
<reference evidence="4 5" key="1">
    <citation type="journal article" date="2015" name="Nature">
        <title>rRNA introns, odd ribosomes, and small enigmatic genomes across a large radiation of phyla.</title>
        <authorList>
            <person name="Brown C.T."/>
            <person name="Hug L.A."/>
            <person name="Thomas B.C."/>
            <person name="Sharon I."/>
            <person name="Castelle C.J."/>
            <person name="Singh A."/>
            <person name="Wilkins M.J."/>
            <person name="Williams K.H."/>
            <person name="Banfield J.F."/>
        </authorList>
    </citation>
    <scope>NUCLEOTIDE SEQUENCE [LARGE SCALE GENOMIC DNA]</scope>
</reference>
<dbReference type="Proteomes" id="UP000034664">
    <property type="component" value="Unassembled WGS sequence"/>
</dbReference>
<dbReference type="InterPro" id="IPR051259">
    <property type="entry name" value="rRNA_Methyltransferase"/>
</dbReference>
<evidence type="ECO:0000313" key="5">
    <source>
        <dbReference type="Proteomes" id="UP000034664"/>
    </source>
</evidence>
<evidence type="ECO:0000313" key="4">
    <source>
        <dbReference type="EMBL" id="KKR71705.1"/>
    </source>
</evidence>
<evidence type="ECO:0000259" key="3">
    <source>
        <dbReference type="Pfam" id="PF00588"/>
    </source>
</evidence>
<sequence length="211" mass="23357">MQPKIIKRGAKELREQNPSPEEINSIQRNPIYIVVDNVLDTYNVGAIFRLADAAAVSCVYLVGQTNIPTDEKVGHKIQKASVGTWKWTPWEHVDTIQEALNDIKTVVAGLVPAKFSQATTRVATTKLPNTNLHIVAIEQSKNSIPYTEFDYQMPLALILGHETEGVSKEGLALADSVVEIPMFGVNKSLNVMVSLAIVLWHILEKRGGRFN</sequence>
<feature type="domain" description="tRNA/rRNA methyltransferase SpoU type" evidence="3">
    <location>
        <begin position="31"/>
        <end position="106"/>
    </location>
</feature>
<dbReference type="InterPro" id="IPR029028">
    <property type="entry name" value="Alpha/beta_knot_MTases"/>
</dbReference>
<feature type="domain" description="tRNA/rRNA methyltransferase SpoU type" evidence="3">
    <location>
        <begin position="119"/>
        <end position="200"/>
    </location>
</feature>
<dbReference type="InterPro" id="IPR029026">
    <property type="entry name" value="tRNA_m1G_MTases_N"/>
</dbReference>
<dbReference type="PANTHER" id="PTHR43191">
    <property type="entry name" value="RRNA METHYLTRANSFERASE 3"/>
    <property type="match status" value="1"/>
</dbReference>
<dbReference type="InterPro" id="IPR001537">
    <property type="entry name" value="SpoU_MeTrfase"/>
</dbReference>
<accession>A0A0G0VIA6</accession>
<dbReference type="GO" id="GO:0006396">
    <property type="term" value="P:RNA processing"/>
    <property type="evidence" value="ECO:0007669"/>
    <property type="project" value="InterPro"/>
</dbReference>
<dbReference type="GO" id="GO:0008173">
    <property type="term" value="F:RNA methyltransferase activity"/>
    <property type="evidence" value="ECO:0007669"/>
    <property type="project" value="InterPro"/>
</dbReference>
<keyword evidence="1 4" id="KW-0489">Methyltransferase</keyword>
<organism evidence="4 5">
    <name type="scientific">Candidatus Roizmanbacteria bacterium GW2011_GWB1_40_7</name>
    <dbReference type="NCBI Taxonomy" id="1618482"/>
    <lineage>
        <taxon>Bacteria</taxon>
        <taxon>Candidatus Roizmaniibacteriota</taxon>
    </lineage>
</organism>
<proteinExistence type="predicted"/>
<comment type="caution">
    <text evidence="4">The sequence shown here is derived from an EMBL/GenBank/DDBJ whole genome shotgun (WGS) entry which is preliminary data.</text>
</comment>
<protein>
    <submittedName>
        <fullName evidence="4">tRNA/rRNA methyltransferase</fullName>
    </submittedName>
</protein>
<dbReference type="Pfam" id="PF00588">
    <property type="entry name" value="SpoU_methylase"/>
    <property type="match status" value="2"/>
</dbReference>
<dbReference type="GO" id="GO:0003723">
    <property type="term" value="F:RNA binding"/>
    <property type="evidence" value="ECO:0007669"/>
    <property type="project" value="InterPro"/>
</dbReference>
<dbReference type="GO" id="GO:0032259">
    <property type="term" value="P:methylation"/>
    <property type="evidence" value="ECO:0007669"/>
    <property type="project" value="UniProtKB-KW"/>
</dbReference>
<dbReference type="EMBL" id="LBZM01000021">
    <property type="protein sequence ID" value="KKR71705.1"/>
    <property type="molecule type" value="Genomic_DNA"/>
</dbReference>
<dbReference type="Gene3D" id="3.40.1280.10">
    <property type="match status" value="1"/>
</dbReference>
<dbReference type="PANTHER" id="PTHR43191:SF7">
    <property type="entry name" value="OBP33PEP LIKE PROTEIN"/>
    <property type="match status" value="1"/>
</dbReference>
<keyword evidence="2 4" id="KW-0808">Transferase</keyword>
<gene>
    <name evidence="4" type="ORF">UU14_C0021G0013</name>
</gene>